<dbReference type="InterPro" id="IPR011055">
    <property type="entry name" value="Dup_hybrid_motif"/>
</dbReference>
<dbReference type="Pfam" id="PF01551">
    <property type="entry name" value="Peptidase_M23"/>
    <property type="match status" value="1"/>
</dbReference>
<dbReference type="CDD" id="cd12797">
    <property type="entry name" value="M23_peptidase"/>
    <property type="match status" value="1"/>
</dbReference>
<protein>
    <submittedName>
        <fullName evidence="10">Membrane proteins related to metalloendopeptidases</fullName>
    </submittedName>
</protein>
<dbReference type="InterPro" id="IPR016047">
    <property type="entry name" value="M23ase_b-sheet_dom"/>
</dbReference>
<keyword evidence="6" id="KW-0862">Zinc</keyword>
<dbReference type="GO" id="GO:0006508">
    <property type="term" value="P:proteolysis"/>
    <property type="evidence" value="ECO:0007669"/>
    <property type="project" value="UniProtKB-KW"/>
</dbReference>
<dbReference type="GO" id="GO:0046872">
    <property type="term" value="F:metal ion binding"/>
    <property type="evidence" value="ECO:0007669"/>
    <property type="project" value="UniProtKB-KW"/>
</dbReference>
<accession>E0XRL8</accession>
<evidence type="ECO:0000256" key="7">
    <source>
        <dbReference type="ARBA" id="ARBA00023049"/>
    </source>
</evidence>
<evidence type="ECO:0000313" key="10">
    <source>
        <dbReference type="EMBL" id="ADI17059.1"/>
    </source>
</evidence>
<evidence type="ECO:0000259" key="9">
    <source>
        <dbReference type="Pfam" id="PF19425"/>
    </source>
</evidence>
<dbReference type="PANTHER" id="PTHR21666">
    <property type="entry name" value="PEPTIDASE-RELATED"/>
    <property type="match status" value="1"/>
</dbReference>
<evidence type="ECO:0000256" key="5">
    <source>
        <dbReference type="ARBA" id="ARBA00022801"/>
    </source>
</evidence>
<dbReference type="SUPFAM" id="SSF51261">
    <property type="entry name" value="Duplicated hybrid motif"/>
    <property type="match status" value="1"/>
</dbReference>
<dbReference type="AlphaFoldDB" id="E0XRL8"/>
<dbReference type="InterPro" id="IPR050570">
    <property type="entry name" value="Cell_wall_metabolism_enzyme"/>
</dbReference>
<comment type="cofactor">
    <cofactor evidence="1">
        <name>Zn(2+)</name>
        <dbReference type="ChEBI" id="CHEBI:29105"/>
    </cofactor>
</comment>
<dbReference type="MEROPS" id="M23.009"/>
<keyword evidence="4" id="KW-0479">Metal-binding</keyword>
<name>E0XRL8_9PROT</name>
<organism evidence="10">
    <name type="scientific">uncultured alpha proteobacterium HF0010_30A23</name>
    <dbReference type="NCBI Taxonomy" id="710802"/>
    <lineage>
        <taxon>Bacteria</taxon>
        <taxon>Pseudomonadati</taxon>
        <taxon>Pseudomonadota</taxon>
        <taxon>Alphaproteobacteria</taxon>
        <taxon>environmental samples</taxon>
    </lineage>
</organism>
<evidence type="ECO:0000256" key="2">
    <source>
        <dbReference type="ARBA" id="ARBA00004196"/>
    </source>
</evidence>
<evidence type="ECO:0000256" key="1">
    <source>
        <dbReference type="ARBA" id="ARBA00001947"/>
    </source>
</evidence>
<evidence type="ECO:0000256" key="3">
    <source>
        <dbReference type="ARBA" id="ARBA00022670"/>
    </source>
</evidence>
<dbReference type="Gene3D" id="2.70.70.10">
    <property type="entry name" value="Glucose Permease (Domain IIA)"/>
    <property type="match status" value="1"/>
</dbReference>
<evidence type="ECO:0000256" key="6">
    <source>
        <dbReference type="ARBA" id="ARBA00022833"/>
    </source>
</evidence>
<dbReference type="PANTHER" id="PTHR21666:SF288">
    <property type="entry name" value="CELL DIVISION PROTEIN YTFB"/>
    <property type="match status" value="1"/>
</dbReference>
<evidence type="ECO:0000259" key="8">
    <source>
        <dbReference type="Pfam" id="PF01551"/>
    </source>
</evidence>
<proteinExistence type="predicted"/>
<dbReference type="GO" id="GO:0030313">
    <property type="term" value="C:cell envelope"/>
    <property type="evidence" value="ECO:0007669"/>
    <property type="project" value="UniProtKB-SubCell"/>
</dbReference>
<reference evidence="10" key="1">
    <citation type="journal article" date="2011" name="Environ. Microbiol.">
        <title>Time-series analyses of Monterey Bay coastal microbial picoplankton using a 'genome proxy' microarray.</title>
        <authorList>
            <person name="Rich V.I."/>
            <person name="Pham V.D."/>
            <person name="Eppley J."/>
            <person name="Shi Y."/>
            <person name="DeLong E.F."/>
        </authorList>
    </citation>
    <scope>NUCLEOTIDE SEQUENCE</scope>
</reference>
<dbReference type="Gene3D" id="3.10.450.350">
    <property type="match status" value="2"/>
</dbReference>
<keyword evidence="7" id="KW-0482">Metalloprotease</keyword>
<dbReference type="InterPro" id="IPR045834">
    <property type="entry name" value="Csd3_N2"/>
</dbReference>
<keyword evidence="3" id="KW-0645">Protease</keyword>
<evidence type="ECO:0000256" key="4">
    <source>
        <dbReference type="ARBA" id="ARBA00022723"/>
    </source>
</evidence>
<dbReference type="EMBL" id="GU474853">
    <property type="protein sequence ID" value="ADI17059.1"/>
    <property type="molecule type" value="Genomic_DNA"/>
</dbReference>
<comment type="subcellular location">
    <subcellularLocation>
        <location evidence="2">Cell envelope</location>
    </subcellularLocation>
</comment>
<keyword evidence="5" id="KW-0378">Hydrolase</keyword>
<sequence length="515" mass="56769">MDKALFQRGSIELKRYAISRDGAQNSGDGVLKAVVLAGSVLWLMICTASAARADWISTMVRYERNLSSAHAMAVGGAVPQDQASRRGFDFSFLTRRVKGKRSLARIREPLDEAELMVAERHAGMNMAAEIRAVERPALLELRKYATIESGDNLVKILKQQGLARSDVNAINRAVDGVFDLTKLMPGWPISFNLDASVEPGAPGRLISLHFEPSETVTVSVERTATGFSAHRDETVYVEELMIASGTIRDSFWKDARAMGLPSTIIANAIETHRCTTDFSKDIQIGDRFTVLFDARLTDDGRIVDSPKIHYVAVDTRGGKREVFRFEQKNATGYFDRDAKQACATAFSLMKAPLARPYRMSSPFNPRRKHPITGKIRPHRGVDYAAAKGTKIFAAGDGVVTAKRTHSGGYGKHVIVKHNGIYQTLYAHMSRFPKNLRVGSRVKKGQVIGYVGTTGSSTGNHLHYEIKKYGKQIDPVKSKLPRGQKLAGDARRSFLIVRDNTLNMIDDAKPVSGSDS</sequence>
<feature type="domain" description="Csd3-like second N-terminal" evidence="9">
    <location>
        <begin position="243"/>
        <end position="365"/>
    </location>
</feature>
<dbReference type="Pfam" id="PF19425">
    <property type="entry name" value="Csd3_N2"/>
    <property type="match status" value="1"/>
</dbReference>
<dbReference type="GO" id="GO:0004222">
    <property type="term" value="F:metalloendopeptidase activity"/>
    <property type="evidence" value="ECO:0007669"/>
    <property type="project" value="TreeGrafter"/>
</dbReference>
<feature type="domain" description="M23ase beta-sheet core" evidence="8">
    <location>
        <begin position="377"/>
        <end position="474"/>
    </location>
</feature>